<dbReference type="AlphaFoldDB" id="A0AAE3U8R1"/>
<dbReference type="RefSeq" id="WP_313985408.1">
    <property type="nucleotide sequence ID" value="NZ_JASJOS010000014.1"/>
</dbReference>
<evidence type="ECO:0000313" key="2">
    <source>
        <dbReference type="Proteomes" id="UP001241110"/>
    </source>
</evidence>
<gene>
    <name evidence="1" type="ORF">QNI16_27580</name>
</gene>
<organism evidence="1 2">
    <name type="scientific">Xanthocytophaga flava</name>
    <dbReference type="NCBI Taxonomy" id="3048013"/>
    <lineage>
        <taxon>Bacteria</taxon>
        <taxon>Pseudomonadati</taxon>
        <taxon>Bacteroidota</taxon>
        <taxon>Cytophagia</taxon>
        <taxon>Cytophagales</taxon>
        <taxon>Rhodocytophagaceae</taxon>
        <taxon>Xanthocytophaga</taxon>
    </lineage>
</organism>
<reference evidence="1" key="1">
    <citation type="submission" date="2023-05" db="EMBL/GenBank/DDBJ databases">
        <authorList>
            <person name="Zhang X."/>
        </authorList>
    </citation>
    <scope>NUCLEOTIDE SEQUENCE</scope>
    <source>
        <strain evidence="1">YF14B1</strain>
    </source>
</reference>
<comment type="caution">
    <text evidence="1">The sequence shown here is derived from an EMBL/GenBank/DDBJ whole genome shotgun (WGS) entry which is preliminary data.</text>
</comment>
<sequence>MFLYKTKWTEAEILTTFDGDDLIFETLDGEAKFVMRYLEFEELARSLFDSHFTNKQCKYIQIVKEWNECIGFNGVENKHSVIEDIADTIDALRTLNYKELVNKYYGMEKRMQKP</sequence>
<name>A0AAE3U8R1_9BACT</name>
<evidence type="ECO:0000313" key="1">
    <source>
        <dbReference type="EMBL" id="MDJ1484289.1"/>
    </source>
</evidence>
<protein>
    <submittedName>
        <fullName evidence="1">Uncharacterized protein</fullName>
    </submittedName>
</protein>
<accession>A0AAE3U8R1</accession>
<proteinExistence type="predicted"/>
<dbReference type="Proteomes" id="UP001241110">
    <property type="component" value="Unassembled WGS sequence"/>
</dbReference>
<dbReference type="EMBL" id="JASJOS010000014">
    <property type="protein sequence ID" value="MDJ1484289.1"/>
    <property type="molecule type" value="Genomic_DNA"/>
</dbReference>